<dbReference type="ExpressionAtlas" id="M1CKH4">
    <property type="expression patterns" value="baseline"/>
</dbReference>
<reference evidence="2" key="1">
    <citation type="journal article" date="2011" name="Nature">
        <title>Genome sequence and analysis of the tuber crop potato.</title>
        <authorList>
            <consortium name="The Potato Genome Sequencing Consortium"/>
        </authorList>
    </citation>
    <scope>NUCLEOTIDE SEQUENCE [LARGE SCALE GENOMIC DNA]</scope>
    <source>
        <strain evidence="2">cv. DM1-3 516 R44</strain>
    </source>
</reference>
<dbReference type="EnsemblPlants" id="PGSC0003DMT400069468">
    <property type="protein sequence ID" value="PGSC0003DMT400069468"/>
    <property type="gene ID" value="PGSC0003DMG400027006"/>
</dbReference>
<accession>M1CKH4</accession>
<proteinExistence type="predicted"/>
<reference evidence="1" key="2">
    <citation type="submission" date="2015-06" db="UniProtKB">
        <authorList>
            <consortium name="EnsemblPlants"/>
        </authorList>
    </citation>
    <scope>IDENTIFICATION</scope>
    <source>
        <strain evidence="1">DM1-3 516 R44</strain>
    </source>
</reference>
<protein>
    <submittedName>
        <fullName evidence="1">Uncharacterized protein</fullName>
    </submittedName>
</protein>
<evidence type="ECO:0000313" key="1">
    <source>
        <dbReference type="EnsemblPlants" id="PGSC0003DMT400069468"/>
    </source>
</evidence>
<sequence length="58" mass="7130">MEEYLCSLCLDPEKKAMATRPTRYLMLYLKIDSKRIMSMMGRQSRRIYMKRKEEMFQV</sequence>
<dbReference type="OrthoDB" id="1918709at2759"/>
<keyword evidence="2" id="KW-1185">Reference proteome</keyword>
<dbReference type="Proteomes" id="UP000011115">
    <property type="component" value="Unassembled WGS sequence"/>
</dbReference>
<name>M1CKH4_SOLTU</name>
<organism evidence="1 2">
    <name type="scientific">Solanum tuberosum</name>
    <name type="common">Potato</name>
    <dbReference type="NCBI Taxonomy" id="4113"/>
    <lineage>
        <taxon>Eukaryota</taxon>
        <taxon>Viridiplantae</taxon>
        <taxon>Streptophyta</taxon>
        <taxon>Embryophyta</taxon>
        <taxon>Tracheophyta</taxon>
        <taxon>Spermatophyta</taxon>
        <taxon>Magnoliopsida</taxon>
        <taxon>eudicotyledons</taxon>
        <taxon>Gunneridae</taxon>
        <taxon>Pentapetalae</taxon>
        <taxon>asterids</taxon>
        <taxon>lamiids</taxon>
        <taxon>Solanales</taxon>
        <taxon>Solanaceae</taxon>
        <taxon>Solanoideae</taxon>
        <taxon>Solaneae</taxon>
        <taxon>Solanum</taxon>
    </lineage>
</organism>
<evidence type="ECO:0000313" key="2">
    <source>
        <dbReference type="Proteomes" id="UP000011115"/>
    </source>
</evidence>
<dbReference type="AlphaFoldDB" id="M1CKH4"/>
<dbReference type="Gramene" id="PGSC0003DMT400069468">
    <property type="protein sequence ID" value="PGSC0003DMT400069468"/>
    <property type="gene ID" value="PGSC0003DMG400027006"/>
</dbReference>
<dbReference type="HOGENOM" id="CLU_2982885_0_0_1"/>
<gene>
    <name evidence="1" type="primary">LOC102592452</name>
</gene>